<dbReference type="Gene3D" id="3.90.550.10">
    <property type="entry name" value="Spore Coat Polysaccharide Biosynthesis Protein SpsA, Chain A"/>
    <property type="match status" value="1"/>
</dbReference>
<evidence type="ECO:0000259" key="2">
    <source>
        <dbReference type="Pfam" id="PF00535"/>
    </source>
</evidence>
<accession>A0A3E5FTJ3</accession>
<evidence type="ECO:0000313" key="3">
    <source>
        <dbReference type="EMBL" id="RGO12651.1"/>
    </source>
</evidence>
<keyword evidence="3" id="KW-0808">Transferase</keyword>
<comment type="caution">
    <text evidence="3">The sequence shown here is derived from an EMBL/GenBank/DDBJ whole genome shotgun (WGS) entry which is preliminary data.</text>
</comment>
<dbReference type="PANTHER" id="PTHR22916">
    <property type="entry name" value="GLYCOSYLTRANSFERASE"/>
    <property type="match status" value="1"/>
</dbReference>
<dbReference type="InterPro" id="IPR029044">
    <property type="entry name" value="Nucleotide-diphossugar_trans"/>
</dbReference>
<feature type="transmembrane region" description="Helical" evidence="1">
    <location>
        <begin position="278"/>
        <end position="294"/>
    </location>
</feature>
<feature type="domain" description="Glycosyltransferase 2-like" evidence="2">
    <location>
        <begin position="12"/>
        <end position="121"/>
    </location>
</feature>
<organism evidence="3 4">
    <name type="scientific">Thomasclavelia spiroformis</name>
    <dbReference type="NCBI Taxonomy" id="29348"/>
    <lineage>
        <taxon>Bacteria</taxon>
        <taxon>Bacillati</taxon>
        <taxon>Bacillota</taxon>
        <taxon>Erysipelotrichia</taxon>
        <taxon>Erysipelotrichales</taxon>
        <taxon>Coprobacillaceae</taxon>
        <taxon>Thomasclavelia</taxon>
    </lineage>
</organism>
<keyword evidence="1" id="KW-0472">Membrane</keyword>
<dbReference type="GO" id="GO:0016758">
    <property type="term" value="F:hexosyltransferase activity"/>
    <property type="evidence" value="ECO:0007669"/>
    <property type="project" value="UniProtKB-ARBA"/>
</dbReference>
<dbReference type="RefSeq" id="WP_117604589.1">
    <property type="nucleotide sequence ID" value="NZ_CAUWNQ010000217.1"/>
</dbReference>
<dbReference type="Proteomes" id="UP000261087">
    <property type="component" value="Unassembled WGS sequence"/>
</dbReference>
<dbReference type="Pfam" id="PF00535">
    <property type="entry name" value="Glycos_transf_2"/>
    <property type="match status" value="1"/>
</dbReference>
<dbReference type="CDD" id="cd00761">
    <property type="entry name" value="Glyco_tranf_GTA_type"/>
    <property type="match status" value="1"/>
</dbReference>
<gene>
    <name evidence="3" type="ORF">DXB31_02790</name>
</gene>
<keyword evidence="1" id="KW-1133">Transmembrane helix</keyword>
<dbReference type="AlphaFoldDB" id="A0A3E5FTJ3"/>
<sequence length="308" mass="35776">MSIKRANNPTLTVFTPAYNRAHTIHLCYNSLLRQSCKDFKWLIIDDGSTDNTKKLVESWIKNDNGFEIKYVYKENGGMHTAHNLAYQLIDTELNVCIDSDDYVADEAVKKIIDFWKKNGSNKYAGIIGLDATFDNKIIGNEFLKDLKTTTLSGYYFNGGKGDKKLVYRTEVIKKYPEYPVFEGEKYVGLNYKYLLCDQEYELLVLNEILCNVEYQVDGSSMNMFKQYLNNPKGFAFLRKVYMKYPTSKKRLFINCIHYVSSSILSKNKYFIKESPRKILTVIMVPAGFFLTIYIKKKSFSYMKIGKSR</sequence>
<keyword evidence="1" id="KW-0812">Transmembrane</keyword>
<dbReference type="SUPFAM" id="SSF53448">
    <property type="entry name" value="Nucleotide-diphospho-sugar transferases"/>
    <property type="match status" value="1"/>
</dbReference>
<name>A0A3E5FTJ3_9FIRM</name>
<proteinExistence type="predicted"/>
<evidence type="ECO:0000256" key="1">
    <source>
        <dbReference type="SAM" id="Phobius"/>
    </source>
</evidence>
<reference evidence="3 4" key="1">
    <citation type="submission" date="2018-08" db="EMBL/GenBank/DDBJ databases">
        <title>A genome reference for cultivated species of the human gut microbiota.</title>
        <authorList>
            <person name="Zou Y."/>
            <person name="Xue W."/>
            <person name="Luo G."/>
        </authorList>
    </citation>
    <scope>NUCLEOTIDE SEQUENCE [LARGE SCALE GENOMIC DNA]</scope>
    <source>
        <strain evidence="3 4">OM02-6</strain>
    </source>
</reference>
<dbReference type="InterPro" id="IPR001173">
    <property type="entry name" value="Glyco_trans_2-like"/>
</dbReference>
<dbReference type="PANTHER" id="PTHR22916:SF3">
    <property type="entry name" value="UDP-GLCNAC:BETAGAL BETA-1,3-N-ACETYLGLUCOSAMINYLTRANSFERASE-LIKE PROTEIN 1"/>
    <property type="match status" value="1"/>
</dbReference>
<evidence type="ECO:0000313" key="4">
    <source>
        <dbReference type="Proteomes" id="UP000261087"/>
    </source>
</evidence>
<protein>
    <submittedName>
        <fullName evidence="3">Glycosyltransferase family 2 protein</fullName>
    </submittedName>
</protein>
<dbReference type="EMBL" id="QSVF01000004">
    <property type="protein sequence ID" value="RGO12651.1"/>
    <property type="molecule type" value="Genomic_DNA"/>
</dbReference>